<evidence type="ECO:0000256" key="2">
    <source>
        <dbReference type="ARBA" id="ARBA00023054"/>
    </source>
</evidence>
<dbReference type="Pfam" id="PF25967">
    <property type="entry name" value="RND-MFP_C"/>
    <property type="match status" value="1"/>
</dbReference>
<gene>
    <name evidence="5" type="ORF">C801_02878</name>
</gene>
<evidence type="ECO:0000256" key="3">
    <source>
        <dbReference type="SAM" id="Phobius"/>
    </source>
</evidence>
<dbReference type="PANTHER" id="PTHR32347:SF23">
    <property type="entry name" value="BLL5650 PROTEIN"/>
    <property type="match status" value="1"/>
</dbReference>
<keyword evidence="2" id="KW-0175">Coiled coil</keyword>
<dbReference type="PATRIC" id="fig|1235787.3.peg.2927"/>
<dbReference type="AlphaFoldDB" id="R9HSW9"/>
<dbReference type="Proteomes" id="UP000014212">
    <property type="component" value="Unassembled WGS sequence"/>
</dbReference>
<dbReference type="SUPFAM" id="SSF111369">
    <property type="entry name" value="HlyD-like secretion proteins"/>
    <property type="match status" value="1"/>
</dbReference>
<name>R9HSW9_BACUN</name>
<sequence>MVNIMDIKLEKKPWYIRYRYYLAGGSAFLVFLIYVITLSLGPSKLRIEQDNIQIAEVKNGKFMEYVDVEGVIQPILTIKVNAREVGSVERIIGEEGSLLRQGDTILVLENPDLLRSIEDQRDDWEKQLITYREKEIEMEQKSLNLQQQALQTDYDLNRLRKSFALDKEEYRMGIKSKAQLEVSEDEYNYKVKNAHLQRESLRHDSAVTVIRKDLIRNDRERERKKYERACERLGNLVVKAPVTGQLSFVKVTPGQQVASGESIAEIKVLDQYKVHTSLSEYYIDRITTGLPATINYQGRKYPLRITKVVPEVKDRTFDVDLIFMGDMPDNVRVGKSFRVQIELGQPEEALVIPRGNFYQSTGGQWIYKLNTTKTKAVRVPLGIGRQNPQQYEITEGLQPGDWVITTGYDTFGEAEELIMK</sequence>
<dbReference type="Gene3D" id="2.40.420.20">
    <property type="match status" value="1"/>
</dbReference>
<evidence type="ECO:0000313" key="6">
    <source>
        <dbReference type="Proteomes" id="UP000014212"/>
    </source>
</evidence>
<proteinExistence type="predicted"/>
<dbReference type="InterPro" id="IPR058627">
    <property type="entry name" value="MdtA-like_C"/>
</dbReference>
<dbReference type="EMBL" id="ASSO01000009">
    <property type="protein sequence ID" value="EOS07103.1"/>
    <property type="molecule type" value="Genomic_DNA"/>
</dbReference>
<feature type="domain" description="Multidrug resistance protein MdtA-like C-terminal permuted SH3" evidence="4">
    <location>
        <begin position="349"/>
        <end position="409"/>
    </location>
</feature>
<dbReference type="PANTHER" id="PTHR32347">
    <property type="entry name" value="EFFLUX SYSTEM COMPONENT YKNX-RELATED"/>
    <property type="match status" value="1"/>
</dbReference>
<reference evidence="5 6" key="1">
    <citation type="submission" date="2013-04" db="EMBL/GenBank/DDBJ databases">
        <title>The Genome Sequence of Bacteroides uniformis dnLKV2.</title>
        <authorList>
            <consortium name="The Broad Institute Genomics Platform"/>
            <consortium name="The Broad Institute Genome Sequencing Center for Infectious Disease"/>
            <person name="Earl A."/>
            <person name="Xavier R."/>
            <person name="Kuhn K."/>
            <person name="Stappenbeck T."/>
            <person name="Walker B."/>
            <person name="Young S."/>
            <person name="Zeng Q."/>
            <person name="Gargeya S."/>
            <person name="Fitzgerald M."/>
            <person name="Haas B."/>
            <person name="Abouelleil A."/>
            <person name="Allen A.W."/>
            <person name="Alvarado L."/>
            <person name="Arachchi H.M."/>
            <person name="Berlin A.M."/>
            <person name="Chapman S.B."/>
            <person name="Gainer-Dewar J."/>
            <person name="Goldberg J."/>
            <person name="Griggs A."/>
            <person name="Gujja S."/>
            <person name="Hansen M."/>
            <person name="Howarth C."/>
            <person name="Imamovic A."/>
            <person name="Ireland A."/>
            <person name="Larimer J."/>
            <person name="McCowan C."/>
            <person name="Murphy C."/>
            <person name="Pearson M."/>
            <person name="Poon T.W."/>
            <person name="Priest M."/>
            <person name="Roberts A."/>
            <person name="Saif S."/>
            <person name="Shea T."/>
            <person name="Sisk P."/>
            <person name="Sykes S."/>
            <person name="Wortman J."/>
            <person name="Nusbaum C."/>
            <person name="Birren B."/>
        </authorList>
    </citation>
    <scope>NUCLEOTIDE SEQUENCE [LARGE SCALE GENOMIC DNA]</scope>
    <source>
        <strain evidence="6">dnLKV2</strain>
    </source>
</reference>
<dbReference type="HOGENOM" id="CLU_018816_16_1_10"/>
<dbReference type="Gene3D" id="1.10.287.470">
    <property type="entry name" value="Helix hairpin bin"/>
    <property type="match status" value="1"/>
</dbReference>
<accession>R9HSW9</accession>
<dbReference type="Gene3D" id="2.40.50.100">
    <property type="match status" value="1"/>
</dbReference>
<keyword evidence="3" id="KW-0812">Transmembrane</keyword>
<evidence type="ECO:0000313" key="5">
    <source>
        <dbReference type="EMBL" id="EOS07103.1"/>
    </source>
</evidence>
<dbReference type="InterPro" id="IPR050465">
    <property type="entry name" value="UPF0194_transport"/>
</dbReference>
<comment type="subcellular location">
    <subcellularLocation>
        <location evidence="1">Cell envelope</location>
    </subcellularLocation>
</comment>
<organism evidence="5 6">
    <name type="scientific">Bacteroides uniformis dnLKV2</name>
    <dbReference type="NCBI Taxonomy" id="1235787"/>
    <lineage>
        <taxon>Bacteria</taxon>
        <taxon>Pseudomonadati</taxon>
        <taxon>Bacteroidota</taxon>
        <taxon>Bacteroidia</taxon>
        <taxon>Bacteroidales</taxon>
        <taxon>Bacteroidaceae</taxon>
        <taxon>Bacteroides</taxon>
    </lineage>
</organism>
<dbReference type="GO" id="GO:0030313">
    <property type="term" value="C:cell envelope"/>
    <property type="evidence" value="ECO:0007669"/>
    <property type="project" value="UniProtKB-SubCell"/>
</dbReference>
<evidence type="ECO:0000256" key="1">
    <source>
        <dbReference type="ARBA" id="ARBA00004196"/>
    </source>
</evidence>
<keyword evidence="3" id="KW-1133">Transmembrane helix</keyword>
<dbReference type="Gene3D" id="2.40.30.170">
    <property type="match status" value="1"/>
</dbReference>
<comment type="caution">
    <text evidence="5">The sequence shown here is derived from an EMBL/GenBank/DDBJ whole genome shotgun (WGS) entry which is preliminary data.</text>
</comment>
<keyword evidence="3" id="KW-0472">Membrane</keyword>
<feature type="transmembrane region" description="Helical" evidence="3">
    <location>
        <begin position="20"/>
        <end position="41"/>
    </location>
</feature>
<protein>
    <submittedName>
        <fullName evidence="5">Efflux transporter, RND family, MFP subunit</fullName>
    </submittedName>
</protein>
<evidence type="ECO:0000259" key="4">
    <source>
        <dbReference type="Pfam" id="PF25967"/>
    </source>
</evidence>